<sequence length="207" mass="24062">MLHLNIQVPNSDNLTEIDVDPNDTIVSILNFIENPKKTWQTNSKIHFIYNEKVLSHYLSFSFHQIKNNSVINVLVTDQHPHLNRAFRQKPNHFISISGQARQRFIKLDRTDNSIDNELLRLSDLSFLHFELSSSFYSSSQNIQDFLQCQNANQISMRNSIQHKSTTFDIDKILISNNMAFKLNRPPITKPKSISEDPLPPCFDFSFL</sequence>
<organism evidence="1 2">
    <name type="scientific">Tritrichomonas musculus</name>
    <dbReference type="NCBI Taxonomy" id="1915356"/>
    <lineage>
        <taxon>Eukaryota</taxon>
        <taxon>Metamonada</taxon>
        <taxon>Parabasalia</taxon>
        <taxon>Tritrichomonadida</taxon>
        <taxon>Tritrichomonadidae</taxon>
        <taxon>Tritrichomonas</taxon>
    </lineage>
</organism>
<dbReference type="EMBL" id="JAPFFF010000011">
    <property type="protein sequence ID" value="KAK8878455.1"/>
    <property type="molecule type" value="Genomic_DNA"/>
</dbReference>
<evidence type="ECO:0000313" key="2">
    <source>
        <dbReference type="Proteomes" id="UP001470230"/>
    </source>
</evidence>
<proteinExistence type="predicted"/>
<keyword evidence="2" id="KW-1185">Reference proteome</keyword>
<evidence type="ECO:0008006" key="3">
    <source>
        <dbReference type="Google" id="ProtNLM"/>
    </source>
</evidence>
<dbReference type="Proteomes" id="UP001470230">
    <property type="component" value="Unassembled WGS sequence"/>
</dbReference>
<dbReference type="SUPFAM" id="SSF54236">
    <property type="entry name" value="Ubiquitin-like"/>
    <property type="match status" value="1"/>
</dbReference>
<comment type="caution">
    <text evidence="1">The sequence shown here is derived from an EMBL/GenBank/DDBJ whole genome shotgun (WGS) entry which is preliminary data.</text>
</comment>
<evidence type="ECO:0000313" key="1">
    <source>
        <dbReference type="EMBL" id="KAK8878455.1"/>
    </source>
</evidence>
<dbReference type="Gene3D" id="3.10.20.90">
    <property type="entry name" value="Phosphatidylinositol 3-kinase Catalytic Subunit, Chain A, domain 1"/>
    <property type="match status" value="1"/>
</dbReference>
<gene>
    <name evidence="1" type="ORF">M9Y10_005228</name>
</gene>
<dbReference type="InterPro" id="IPR029071">
    <property type="entry name" value="Ubiquitin-like_domsf"/>
</dbReference>
<name>A0ABR2JMW5_9EUKA</name>
<reference evidence="1 2" key="1">
    <citation type="submission" date="2024-04" db="EMBL/GenBank/DDBJ databases">
        <title>Tritrichomonas musculus Genome.</title>
        <authorList>
            <person name="Alves-Ferreira E."/>
            <person name="Grigg M."/>
            <person name="Lorenzi H."/>
            <person name="Galac M."/>
        </authorList>
    </citation>
    <scope>NUCLEOTIDE SEQUENCE [LARGE SCALE GENOMIC DNA]</scope>
    <source>
        <strain evidence="1 2">EAF2021</strain>
    </source>
</reference>
<accession>A0ABR2JMW5</accession>
<protein>
    <recommendedName>
        <fullName evidence="3">Ubiquitin-like domain-containing protein</fullName>
    </recommendedName>
</protein>